<dbReference type="OrthoDB" id="4363623at2"/>
<dbReference type="EMBL" id="RZYA01000001">
    <property type="protein sequence ID" value="RVU29025.1"/>
    <property type="molecule type" value="Genomic_DNA"/>
</dbReference>
<comment type="caution">
    <text evidence="5">The sequence shown here is derived from an EMBL/GenBank/DDBJ whole genome shotgun (WGS) entry which is preliminary data.</text>
</comment>
<dbReference type="InterPro" id="IPR042099">
    <property type="entry name" value="ANL_N_sf"/>
</dbReference>
<evidence type="ECO:0000256" key="2">
    <source>
        <dbReference type="ARBA" id="ARBA00022598"/>
    </source>
</evidence>
<sequence>MTSSAAETKVEVSSETSRYRRRSPVEMLIRAQREAPGRPLLASEDGRASVGEFVDLARRCAVDLVELLGVGEGDRVAIVARNSTHRLAWQYGAYWIGAVEVSVNYELKGGMLRHIIEDSDPKVILVDAEILSDVAEIAGKIPLQVLAAPVTLGEHVDAPALDTAEQRLPAGSLATILYTSGTTGPSKGVMLPRGYLANHADTFRDMLGIRGGDVGYFVLPFFHVDAHILLPAVIEAGASIYFRDRFSVRAYWKDITTHGCAWTLAVGSMLSAVATAVPPAASDVRLRCVVCAPVPDEAYELFEDRLGIPVISLYGQTEADSIAFDSPDVRRRGSAGSPCEAFEVAILDADGFRLPSGKVGEICHRPNVPNMTMSGYWKRPDATVSSWRDLWYHTGDLGMLDEDGYLFFKGRMTDSLRYRGENISAYELESVLREAPGVDDIAAIGIVDALGGEDEIKVLVACSEDASFEAAAFFEFCQKNLPRFAVPRFVEQVSASEFVRSPGTGVIQKHRLSRSVCGPAVFDRRLVRG</sequence>
<dbReference type="Proteomes" id="UP000283128">
    <property type="component" value="Unassembled WGS sequence"/>
</dbReference>
<keyword evidence="6" id="KW-1185">Reference proteome</keyword>
<dbReference type="InterPro" id="IPR020845">
    <property type="entry name" value="AMP-binding_CS"/>
</dbReference>
<protein>
    <submittedName>
        <fullName evidence="5">Uncharacterized protein</fullName>
    </submittedName>
</protein>
<dbReference type="AlphaFoldDB" id="A0A3S2XZB3"/>
<evidence type="ECO:0000259" key="3">
    <source>
        <dbReference type="Pfam" id="PF00501"/>
    </source>
</evidence>
<evidence type="ECO:0000313" key="6">
    <source>
        <dbReference type="Proteomes" id="UP000283128"/>
    </source>
</evidence>
<organism evidence="5 6">
    <name type="scientific">Streptomyces antnestii</name>
    <dbReference type="NCBI Taxonomy" id="2494256"/>
    <lineage>
        <taxon>Bacteria</taxon>
        <taxon>Bacillati</taxon>
        <taxon>Actinomycetota</taxon>
        <taxon>Actinomycetes</taxon>
        <taxon>Kitasatosporales</taxon>
        <taxon>Streptomycetaceae</taxon>
        <taxon>Streptomyces</taxon>
    </lineage>
</organism>
<accession>A0A3S2XZB3</accession>
<proteinExistence type="inferred from homology"/>
<dbReference type="SUPFAM" id="SSF56801">
    <property type="entry name" value="Acetyl-CoA synthetase-like"/>
    <property type="match status" value="1"/>
</dbReference>
<evidence type="ECO:0000313" key="5">
    <source>
        <dbReference type="EMBL" id="RVU29025.1"/>
    </source>
</evidence>
<dbReference type="GO" id="GO:0031956">
    <property type="term" value="F:medium-chain fatty acid-CoA ligase activity"/>
    <property type="evidence" value="ECO:0007669"/>
    <property type="project" value="TreeGrafter"/>
</dbReference>
<dbReference type="Gene3D" id="3.40.50.12780">
    <property type="entry name" value="N-terminal domain of ligase-like"/>
    <property type="match status" value="1"/>
</dbReference>
<dbReference type="GO" id="GO:0006631">
    <property type="term" value="P:fatty acid metabolic process"/>
    <property type="evidence" value="ECO:0007669"/>
    <property type="project" value="TreeGrafter"/>
</dbReference>
<dbReference type="InterPro" id="IPR000873">
    <property type="entry name" value="AMP-dep_synth/lig_dom"/>
</dbReference>
<keyword evidence="2" id="KW-0436">Ligase</keyword>
<feature type="domain" description="AMP-binding enzyme C-terminal" evidence="4">
    <location>
        <begin position="427"/>
        <end position="495"/>
    </location>
</feature>
<dbReference type="Pfam" id="PF13193">
    <property type="entry name" value="AMP-binding_C"/>
    <property type="match status" value="1"/>
</dbReference>
<dbReference type="Gene3D" id="3.30.300.30">
    <property type="match status" value="1"/>
</dbReference>
<dbReference type="InterPro" id="IPR045851">
    <property type="entry name" value="AMP-bd_C_sf"/>
</dbReference>
<dbReference type="PANTHER" id="PTHR43201:SF5">
    <property type="entry name" value="MEDIUM-CHAIN ACYL-COA LIGASE ACSF2, MITOCHONDRIAL"/>
    <property type="match status" value="1"/>
</dbReference>
<name>A0A3S2XZB3_9ACTN</name>
<dbReference type="PANTHER" id="PTHR43201">
    <property type="entry name" value="ACYL-COA SYNTHETASE"/>
    <property type="match status" value="1"/>
</dbReference>
<evidence type="ECO:0000256" key="1">
    <source>
        <dbReference type="ARBA" id="ARBA00006432"/>
    </source>
</evidence>
<gene>
    <name evidence="5" type="ORF">EOT10_04100</name>
</gene>
<reference evidence="5 6" key="1">
    <citation type="submission" date="2019-01" db="EMBL/GenBank/DDBJ databases">
        <title>Genome sequences of Streptomyces and Rhizobium isolates collected from root and soil.</title>
        <authorList>
            <person name="Chhettri S."/>
            <person name="Sevigny J.L."/>
            <person name="Sen A."/>
            <person name="Ennis N."/>
            <person name="Tisa L."/>
        </authorList>
    </citation>
    <scope>NUCLEOTIDE SEQUENCE [LARGE SCALE GENOMIC DNA]</scope>
    <source>
        <strain evidence="5 6">San01</strain>
    </source>
</reference>
<comment type="similarity">
    <text evidence="1">Belongs to the ATP-dependent AMP-binding enzyme family.</text>
</comment>
<dbReference type="Pfam" id="PF00501">
    <property type="entry name" value="AMP-binding"/>
    <property type="match status" value="1"/>
</dbReference>
<dbReference type="InterPro" id="IPR025110">
    <property type="entry name" value="AMP-bd_C"/>
</dbReference>
<dbReference type="PROSITE" id="PS00455">
    <property type="entry name" value="AMP_BINDING"/>
    <property type="match status" value="1"/>
</dbReference>
<feature type="domain" description="AMP-dependent synthetase/ligase" evidence="3">
    <location>
        <begin position="31"/>
        <end position="377"/>
    </location>
</feature>
<evidence type="ECO:0000259" key="4">
    <source>
        <dbReference type="Pfam" id="PF13193"/>
    </source>
</evidence>